<accession>A0ABP4DES9</accession>
<dbReference type="EMBL" id="BAAAHU010000015">
    <property type="protein sequence ID" value="GAA1007945.1"/>
    <property type="molecule type" value="Genomic_DNA"/>
</dbReference>
<reference evidence="3" key="1">
    <citation type="journal article" date="2019" name="Int. J. Syst. Evol. Microbiol.">
        <title>The Global Catalogue of Microorganisms (GCM) 10K type strain sequencing project: providing services to taxonomists for standard genome sequencing and annotation.</title>
        <authorList>
            <consortium name="The Broad Institute Genomics Platform"/>
            <consortium name="The Broad Institute Genome Sequencing Center for Infectious Disease"/>
            <person name="Wu L."/>
            <person name="Ma J."/>
        </authorList>
    </citation>
    <scope>NUCLEOTIDE SEQUENCE [LARGE SCALE GENOMIC DNA]</scope>
    <source>
        <strain evidence="3">JCM 11269</strain>
    </source>
</reference>
<proteinExistence type="predicted"/>
<evidence type="ECO:0000313" key="3">
    <source>
        <dbReference type="Proteomes" id="UP001501072"/>
    </source>
</evidence>
<protein>
    <submittedName>
        <fullName evidence="2">Uncharacterized protein</fullName>
    </submittedName>
</protein>
<evidence type="ECO:0000313" key="2">
    <source>
        <dbReference type="EMBL" id="GAA1007945.1"/>
    </source>
</evidence>
<comment type="caution">
    <text evidence="2">The sequence shown here is derived from an EMBL/GenBank/DDBJ whole genome shotgun (WGS) entry which is preliminary data.</text>
</comment>
<sequence length="133" mass="14236">MRRRLRDLSGTVDRDRTVPVAVRSPENSVHGGAAPCAHDRVRAGKTSYASRRNRIRLRGRGLEATVPVPTGRVRNARSPGPGAVDRRGPPRPAAASGVAGHANKKQTCRPNPCSHASGRMATPDRKRPSAHTS</sequence>
<organism evidence="2 3">
    <name type="scientific">Streptomyces thermogriseus</name>
    <dbReference type="NCBI Taxonomy" id="75292"/>
    <lineage>
        <taxon>Bacteria</taxon>
        <taxon>Bacillati</taxon>
        <taxon>Actinomycetota</taxon>
        <taxon>Actinomycetes</taxon>
        <taxon>Kitasatosporales</taxon>
        <taxon>Streptomycetaceae</taxon>
        <taxon>Streptomyces</taxon>
    </lineage>
</organism>
<dbReference type="Proteomes" id="UP001501072">
    <property type="component" value="Unassembled WGS sequence"/>
</dbReference>
<gene>
    <name evidence="2" type="ORF">GCM10009564_19140</name>
</gene>
<feature type="region of interest" description="Disordered" evidence="1">
    <location>
        <begin position="60"/>
        <end position="133"/>
    </location>
</feature>
<evidence type="ECO:0000256" key="1">
    <source>
        <dbReference type="SAM" id="MobiDB-lite"/>
    </source>
</evidence>
<keyword evidence="3" id="KW-1185">Reference proteome</keyword>
<name>A0ABP4DES9_9ACTN</name>